<comment type="caution">
    <text evidence="1">The sequence shown here is derived from an EMBL/GenBank/DDBJ whole genome shotgun (WGS) entry which is preliminary data.</text>
</comment>
<name>A0A8S1Y4F5_PAROT</name>
<proteinExistence type="predicted"/>
<accession>A0A8S1Y4F5</accession>
<evidence type="ECO:0000313" key="2">
    <source>
        <dbReference type="Proteomes" id="UP000683925"/>
    </source>
</evidence>
<dbReference type="OrthoDB" id="10535678at2759"/>
<dbReference type="OMA" id="KKICYIK"/>
<dbReference type="Proteomes" id="UP000683925">
    <property type="component" value="Unassembled WGS sequence"/>
</dbReference>
<dbReference type="AlphaFoldDB" id="A0A8S1Y4F5"/>
<sequence>MRHLKRNKKICYIKNTKNEQIIELLKFLVYLTAIDEGYVVGGSNSLNLLVEMQVDLTNQKMRIKNTSLAEGNLQNVIQAYLNLIM</sequence>
<protein>
    <submittedName>
        <fullName evidence="1">Uncharacterized protein</fullName>
    </submittedName>
</protein>
<evidence type="ECO:0000313" key="1">
    <source>
        <dbReference type="EMBL" id="CAD8208675.1"/>
    </source>
</evidence>
<dbReference type="EMBL" id="CAJJDP010000147">
    <property type="protein sequence ID" value="CAD8208675.1"/>
    <property type="molecule type" value="Genomic_DNA"/>
</dbReference>
<gene>
    <name evidence="1" type="ORF">POCTA_138.1.T1450003</name>
</gene>
<keyword evidence="2" id="KW-1185">Reference proteome</keyword>
<organism evidence="1 2">
    <name type="scientific">Paramecium octaurelia</name>
    <dbReference type="NCBI Taxonomy" id="43137"/>
    <lineage>
        <taxon>Eukaryota</taxon>
        <taxon>Sar</taxon>
        <taxon>Alveolata</taxon>
        <taxon>Ciliophora</taxon>
        <taxon>Intramacronucleata</taxon>
        <taxon>Oligohymenophorea</taxon>
        <taxon>Peniculida</taxon>
        <taxon>Parameciidae</taxon>
        <taxon>Paramecium</taxon>
    </lineage>
</organism>
<reference evidence="1" key="1">
    <citation type="submission" date="2021-01" db="EMBL/GenBank/DDBJ databases">
        <authorList>
            <consortium name="Genoscope - CEA"/>
            <person name="William W."/>
        </authorList>
    </citation>
    <scope>NUCLEOTIDE SEQUENCE</scope>
</reference>